<keyword evidence="1" id="KW-0472">Membrane</keyword>
<dbReference type="KEGG" id="vgu:HYG85_23860"/>
<feature type="transmembrane region" description="Helical" evidence="1">
    <location>
        <begin position="64"/>
        <end position="84"/>
    </location>
</feature>
<dbReference type="Proteomes" id="UP000677305">
    <property type="component" value="Chromosome"/>
</dbReference>
<keyword evidence="1" id="KW-0812">Transmembrane</keyword>
<evidence type="ECO:0000313" key="2">
    <source>
        <dbReference type="EMBL" id="QUH31804.1"/>
    </source>
</evidence>
<accession>A0A8J8MFC0</accession>
<feature type="transmembrane region" description="Helical" evidence="1">
    <location>
        <begin position="12"/>
        <end position="31"/>
    </location>
</feature>
<dbReference type="RefSeq" id="WP_212691733.1">
    <property type="nucleotide sequence ID" value="NZ_CP058561.1"/>
</dbReference>
<organism evidence="2 3">
    <name type="scientific">Vallitalea guaymasensis</name>
    <dbReference type="NCBI Taxonomy" id="1185412"/>
    <lineage>
        <taxon>Bacteria</taxon>
        <taxon>Bacillati</taxon>
        <taxon>Bacillota</taxon>
        <taxon>Clostridia</taxon>
        <taxon>Lachnospirales</taxon>
        <taxon>Vallitaleaceae</taxon>
        <taxon>Vallitalea</taxon>
    </lineage>
</organism>
<evidence type="ECO:0000256" key="1">
    <source>
        <dbReference type="SAM" id="Phobius"/>
    </source>
</evidence>
<keyword evidence="3" id="KW-1185">Reference proteome</keyword>
<dbReference type="EMBL" id="CP058561">
    <property type="protein sequence ID" value="QUH31804.1"/>
    <property type="molecule type" value="Genomic_DNA"/>
</dbReference>
<dbReference type="AlphaFoldDB" id="A0A8J8MFC0"/>
<sequence>MNEKKVVKYSKILLVLFIVGVILILCAPGIGEGIGESILSKSGSMDTQRFYMIIEAYTSSFRTVGVVLSLIGGAGTLLSGYVLYRENKDKSTD</sequence>
<proteinExistence type="predicted"/>
<evidence type="ECO:0000313" key="3">
    <source>
        <dbReference type="Proteomes" id="UP000677305"/>
    </source>
</evidence>
<name>A0A8J8MFC0_9FIRM</name>
<reference evidence="2 3" key="1">
    <citation type="submission" date="2020-07" db="EMBL/GenBank/DDBJ databases">
        <title>Vallitalea guaymasensis genome.</title>
        <authorList>
            <person name="Postec A."/>
        </authorList>
    </citation>
    <scope>NUCLEOTIDE SEQUENCE [LARGE SCALE GENOMIC DNA]</scope>
    <source>
        <strain evidence="2 3">Ra1766G1</strain>
    </source>
</reference>
<keyword evidence="1" id="KW-1133">Transmembrane helix</keyword>
<protein>
    <submittedName>
        <fullName evidence="2">Uncharacterized protein</fullName>
    </submittedName>
</protein>
<gene>
    <name evidence="2" type="ORF">HYG85_23860</name>
</gene>